<name>A0A127PQH1_9BURK</name>
<organism evidence="1 2">
    <name type="scientific">Collimonas arenae</name>
    <dbReference type="NCBI Taxonomy" id="279058"/>
    <lineage>
        <taxon>Bacteria</taxon>
        <taxon>Pseudomonadati</taxon>
        <taxon>Pseudomonadota</taxon>
        <taxon>Betaproteobacteria</taxon>
        <taxon>Burkholderiales</taxon>
        <taxon>Oxalobacteraceae</taxon>
        <taxon>Collimonas</taxon>
    </lineage>
</organism>
<keyword evidence="2" id="KW-1185">Reference proteome</keyword>
<dbReference type="PATRIC" id="fig|279058.17.peg.2367"/>
<gene>
    <name evidence="1" type="ORF">CAter282_2198</name>
</gene>
<protein>
    <submittedName>
        <fullName evidence="1">Uncharacterized protein</fullName>
    </submittedName>
</protein>
<reference evidence="1 2" key="1">
    <citation type="submission" date="2015-11" db="EMBL/GenBank/DDBJ databases">
        <title>Exploring the genomic traits of fungus-feeding bacterial genus Collimonas.</title>
        <authorList>
            <person name="Song C."/>
            <person name="Schmidt R."/>
            <person name="de Jager V."/>
            <person name="Krzyzanowska D."/>
            <person name="Jongedijk E."/>
            <person name="Cankar K."/>
            <person name="Beekwilder J."/>
            <person name="van Veen A."/>
            <person name="de Boer W."/>
            <person name="van Veen J.A."/>
            <person name="Garbeva P."/>
        </authorList>
    </citation>
    <scope>NUCLEOTIDE SEQUENCE [LARGE SCALE GENOMIC DNA]</scope>
    <source>
        <strain evidence="1 2">Ter282</strain>
    </source>
</reference>
<sequence>MVLLQVVLSLRLHHVLRTGASQGLGISIIQKSHHSYLD</sequence>
<evidence type="ECO:0000313" key="2">
    <source>
        <dbReference type="Proteomes" id="UP000071778"/>
    </source>
</evidence>
<dbReference type="Proteomes" id="UP000071778">
    <property type="component" value="Chromosome"/>
</dbReference>
<dbReference type="AlphaFoldDB" id="A0A127PQH1"/>
<accession>A0A127PQH1</accession>
<evidence type="ECO:0000313" key="1">
    <source>
        <dbReference type="EMBL" id="AMP09952.1"/>
    </source>
</evidence>
<proteinExistence type="predicted"/>
<dbReference type="EMBL" id="CP013235">
    <property type="protein sequence ID" value="AMP09952.1"/>
    <property type="molecule type" value="Genomic_DNA"/>
</dbReference>